<name>N8WZS4_9GAMM</name>
<sequence length="83" mass="9459">MARVPDAFLQLQRVQLQHLSQFSTAVLFGGLDHDCKDAFNYEKNTATMPYQFGVPTQRELNRWCESQSKHPSFALSNAVLISQ</sequence>
<accession>N8WZS4</accession>
<gene>
    <name evidence="1" type="ORF">F969_00642</name>
</gene>
<reference evidence="1 2" key="1">
    <citation type="submission" date="2013-02" db="EMBL/GenBank/DDBJ databases">
        <title>The Genome Sequence of Acinetobacter sp. NIPH 899.</title>
        <authorList>
            <consortium name="The Broad Institute Genome Sequencing Platform"/>
            <consortium name="The Broad Institute Genome Sequencing Center for Infectious Disease"/>
            <person name="Cerqueira G."/>
            <person name="Feldgarden M."/>
            <person name="Courvalin P."/>
            <person name="Perichon B."/>
            <person name="Grillot-Courvalin C."/>
            <person name="Clermont D."/>
            <person name="Rocha E."/>
            <person name="Yoon E.-J."/>
            <person name="Nemec A."/>
            <person name="Walker B."/>
            <person name="Young S.K."/>
            <person name="Zeng Q."/>
            <person name="Gargeya S."/>
            <person name="Fitzgerald M."/>
            <person name="Haas B."/>
            <person name="Abouelleil A."/>
            <person name="Alvarado L."/>
            <person name="Arachchi H.M."/>
            <person name="Berlin A.M."/>
            <person name="Chapman S.B."/>
            <person name="Dewar J."/>
            <person name="Goldberg J."/>
            <person name="Griggs A."/>
            <person name="Gujja S."/>
            <person name="Hansen M."/>
            <person name="Howarth C."/>
            <person name="Imamovic A."/>
            <person name="Larimer J."/>
            <person name="McCowan C."/>
            <person name="Murphy C."/>
            <person name="Neiman D."/>
            <person name="Pearson M."/>
            <person name="Priest M."/>
            <person name="Roberts A."/>
            <person name="Saif S."/>
            <person name="Shea T."/>
            <person name="Sisk P."/>
            <person name="Sykes S."/>
            <person name="Wortman J."/>
            <person name="Nusbaum C."/>
            <person name="Birren B."/>
        </authorList>
    </citation>
    <scope>NUCLEOTIDE SEQUENCE [LARGE SCALE GENOMIC DNA]</scope>
    <source>
        <strain evidence="1 2">NIPH 899</strain>
    </source>
</reference>
<evidence type="ECO:0000313" key="2">
    <source>
        <dbReference type="Proteomes" id="UP000013070"/>
    </source>
</evidence>
<organism evidence="1 2">
    <name type="scientific">Acinetobacter variabilis</name>
    <dbReference type="NCBI Taxonomy" id="70346"/>
    <lineage>
        <taxon>Bacteria</taxon>
        <taxon>Pseudomonadati</taxon>
        <taxon>Pseudomonadota</taxon>
        <taxon>Gammaproteobacteria</taxon>
        <taxon>Moraxellales</taxon>
        <taxon>Moraxellaceae</taxon>
        <taxon>Acinetobacter</taxon>
    </lineage>
</organism>
<comment type="caution">
    <text evidence="1">The sequence shown here is derived from an EMBL/GenBank/DDBJ whole genome shotgun (WGS) entry which is preliminary data.</text>
</comment>
<evidence type="ECO:0000313" key="1">
    <source>
        <dbReference type="EMBL" id="ENV00410.1"/>
    </source>
</evidence>
<proteinExistence type="predicted"/>
<keyword evidence="2" id="KW-1185">Reference proteome</keyword>
<protein>
    <submittedName>
        <fullName evidence="1">Uncharacterized protein</fullName>
    </submittedName>
</protein>
<dbReference type="AlphaFoldDB" id="N8WZS4"/>
<dbReference type="EMBL" id="APPE01000031">
    <property type="protein sequence ID" value="ENV00410.1"/>
    <property type="molecule type" value="Genomic_DNA"/>
</dbReference>
<dbReference type="HOGENOM" id="CLU_2534992_0_0_6"/>
<dbReference type="Proteomes" id="UP000013070">
    <property type="component" value="Unassembled WGS sequence"/>
</dbReference>
<dbReference type="RefSeq" id="WP_004780915.1">
    <property type="nucleotide sequence ID" value="NZ_KB849398.1"/>
</dbReference>
<dbReference type="PATRIC" id="fig|1217710.3.peg.606"/>